<dbReference type="Proteomes" id="UP000262583">
    <property type="component" value="Chromosome"/>
</dbReference>
<accession>A0A2Z4Y8L0</accession>
<evidence type="ECO:0000313" key="2">
    <source>
        <dbReference type="Proteomes" id="UP000262583"/>
    </source>
</evidence>
<name>A0A2Z4Y8L0_SUMC1</name>
<sequence>MAFPFKHSGQNACDLFFIIYDEYLHRLDLSLGGEQKINFS</sequence>
<organism evidence="1 2">
    <name type="scientific">Sumerlaea chitinivorans</name>
    <dbReference type="NCBI Taxonomy" id="2250252"/>
    <lineage>
        <taxon>Bacteria</taxon>
        <taxon>Candidatus Sumerlaeota</taxon>
        <taxon>Candidatus Sumerlaeia</taxon>
        <taxon>Candidatus Sumerlaeales</taxon>
        <taxon>Candidatus Sumerlaeaceae</taxon>
        <taxon>Candidatus Sumerlaea</taxon>
    </lineage>
</organism>
<dbReference type="AlphaFoldDB" id="A0A2Z4Y8L0"/>
<reference evidence="1 2" key="1">
    <citation type="submission" date="2018-05" db="EMBL/GenBank/DDBJ databases">
        <title>A metagenomic window into the 2 km-deep terrestrial subsurface aquifer revealed taxonomically and functionally diverse microbial community comprising novel uncultured bacterial lineages.</title>
        <authorList>
            <person name="Kadnikov V.V."/>
            <person name="Mardanov A.V."/>
            <person name="Beletsky A.V."/>
            <person name="Banks D."/>
            <person name="Pimenov N.V."/>
            <person name="Frank Y.A."/>
            <person name="Karnachuk O.V."/>
            <person name="Ravin N.V."/>
        </authorList>
    </citation>
    <scope>NUCLEOTIDE SEQUENCE [LARGE SCALE GENOMIC DNA]</scope>
    <source>
        <strain evidence="1">BY</strain>
    </source>
</reference>
<dbReference type="KEGG" id="schv:BRCON_2829"/>
<dbReference type="EMBL" id="CP030759">
    <property type="protein sequence ID" value="AXA37571.1"/>
    <property type="molecule type" value="Genomic_DNA"/>
</dbReference>
<evidence type="ECO:0000313" key="1">
    <source>
        <dbReference type="EMBL" id="AXA37571.1"/>
    </source>
</evidence>
<protein>
    <submittedName>
        <fullName evidence="1">Uncharacterized protein</fullName>
    </submittedName>
</protein>
<proteinExistence type="predicted"/>
<gene>
    <name evidence="1" type="ORF">BRCON_2829</name>
</gene>